<dbReference type="Pfam" id="PF00144">
    <property type="entry name" value="Beta-lactamase"/>
    <property type="match status" value="1"/>
</dbReference>
<organism evidence="4 5">
    <name type="scientific">Siccirubricoccus soli</name>
    <dbReference type="NCBI Taxonomy" id="2899147"/>
    <lineage>
        <taxon>Bacteria</taxon>
        <taxon>Pseudomonadati</taxon>
        <taxon>Pseudomonadota</taxon>
        <taxon>Alphaproteobacteria</taxon>
        <taxon>Acetobacterales</taxon>
        <taxon>Roseomonadaceae</taxon>
        <taxon>Siccirubricoccus</taxon>
    </lineage>
</organism>
<name>A0ABT1D849_9PROT</name>
<gene>
    <name evidence="4" type="ORF">JYK14_18385</name>
</gene>
<keyword evidence="2" id="KW-1133">Transmembrane helix</keyword>
<evidence type="ECO:0000313" key="5">
    <source>
        <dbReference type="Proteomes" id="UP001523392"/>
    </source>
</evidence>
<dbReference type="SUPFAM" id="SSF56601">
    <property type="entry name" value="beta-lactamase/transpeptidase-like"/>
    <property type="match status" value="1"/>
</dbReference>
<dbReference type="InterPro" id="IPR001466">
    <property type="entry name" value="Beta-lactam-related"/>
</dbReference>
<comment type="caution">
    <text evidence="4">The sequence shown here is derived from an EMBL/GenBank/DDBJ whole genome shotgun (WGS) entry which is preliminary data.</text>
</comment>
<evidence type="ECO:0000256" key="2">
    <source>
        <dbReference type="SAM" id="Phobius"/>
    </source>
</evidence>
<dbReference type="InterPro" id="IPR050789">
    <property type="entry name" value="Diverse_Enzym_Activities"/>
</dbReference>
<reference evidence="4 5" key="1">
    <citation type="submission" date="2021-12" db="EMBL/GenBank/DDBJ databases">
        <title>Siccirubricoccus leaddurans sp. nov., a high concentration Zn2+ tolerance bacterium.</title>
        <authorList>
            <person name="Cao Y."/>
        </authorList>
    </citation>
    <scope>NUCLEOTIDE SEQUENCE [LARGE SCALE GENOMIC DNA]</scope>
    <source>
        <strain evidence="4 5">KC 17139</strain>
    </source>
</reference>
<protein>
    <submittedName>
        <fullName evidence="4">Beta-lactamase family protein</fullName>
    </submittedName>
</protein>
<keyword evidence="2" id="KW-0472">Membrane</keyword>
<evidence type="ECO:0000313" key="4">
    <source>
        <dbReference type="EMBL" id="MCO6418115.1"/>
    </source>
</evidence>
<dbReference type="Proteomes" id="UP001523392">
    <property type="component" value="Unassembled WGS sequence"/>
</dbReference>
<accession>A0ABT1D849</accession>
<dbReference type="RefSeq" id="WP_252954744.1">
    <property type="nucleotide sequence ID" value="NZ_JAFIRR010000118.1"/>
</dbReference>
<evidence type="ECO:0000256" key="1">
    <source>
        <dbReference type="ARBA" id="ARBA00022801"/>
    </source>
</evidence>
<feature type="transmembrane region" description="Helical" evidence="2">
    <location>
        <begin position="132"/>
        <end position="154"/>
    </location>
</feature>
<keyword evidence="2" id="KW-0812">Transmembrane</keyword>
<evidence type="ECO:0000259" key="3">
    <source>
        <dbReference type="Pfam" id="PF00144"/>
    </source>
</evidence>
<proteinExistence type="predicted"/>
<keyword evidence="5" id="KW-1185">Reference proteome</keyword>
<feature type="domain" description="Beta-lactamase-related" evidence="3">
    <location>
        <begin position="23"/>
        <end position="289"/>
    </location>
</feature>
<feature type="transmembrane region" description="Helical" evidence="2">
    <location>
        <begin position="174"/>
        <end position="196"/>
    </location>
</feature>
<dbReference type="InterPro" id="IPR012338">
    <property type="entry name" value="Beta-lactam/transpept-like"/>
</dbReference>
<dbReference type="Gene3D" id="3.40.710.10">
    <property type="entry name" value="DD-peptidase/beta-lactamase superfamily"/>
    <property type="match status" value="1"/>
</dbReference>
<dbReference type="EMBL" id="JAFIRR010000118">
    <property type="protein sequence ID" value="MCO6418115.1"/>
    <property type="molecule type" value="Genomic_DNA"/>
</dbReference>
<sequence length="308" mass="32290">MPECFSATVDAEGRLAADASAAVVPWWSFSKTLIAACALRLAEQGRLSLDGILDEGPYSLRDLLQHRAGLGNYGGMAAYHQAVARNEEPWTDTELLARIPPDRLAFPPRQGFAYSNVGFLLVRRRIERAGGAGLGILLQHLVLAPLGLVVARLAETRADMRGTVFAGGQDYHPGWAFHGVVIGPVAEAALALHRLLRGRLLNAASRAALIDRQPIGGRMAGRPWVATGYGLGLMIGEALAPGLSRPMPVAGHSAAGPGSVGAVYHRLGAEPARTAAVFMAAAEEGPAEHRAMHLLAMARCHGGSAGSG</sequence>
<dbReference type="PANTHER" id="PTHR43283:SF11">
    <property type="entry name" value="BETA-LACTAMASE-RELATED DOMAIN-CONTAINING PROTEIN"/>
    <property type="match status" value="1"/>
</dbReference>
<dbReference type="PANTHER" id="PTHR43283">
    <property type="entry name" value="BETA-LACTAMASE-RELATED"/>
    <property type="match status" value="1"/>
</dbReference>
<keyword evidence="1" id="KW-0378">Hydrolase</keyword>